<dbReference type="InterPro" id="IPR054352">
    <property type="entry name" value="ACT_Aspartokinase"/>
</dbReference>
<evidence type="ECO:0000256" key="3">
    <source>
        <dbReference type="ARBA" id="ARBA00022679"/>
    </source>
</evidence>
<dbReference type="PROSITE" id="PS00324">
    <property type="entry name" value="ASPARTOKINASE"/>
    <property type="match status" value="1"/>
</dbReference>
<comment type="pathway">
    <text evidence="7">Amino-acid biosynthesis; L-methionine biosynthesis via de novo pathway; L-homoserine from L-aspartate: step 1/3.</text>
</comment>
<dbReference type="HOGENOM" id="CLU_009116_6_1_1"/>
<dbReference type="KEGG" id="cme:CYME_CMJ016C"/>
<dbReference type="OrthoDB" id="4323675at2759"/>
<evidence type="ECO:0000313" key="10">
    <source>
        <dbReference type="Proteomes" id="UP000007014"/>
    </source>
</evidence>
<organism evidence="9 10">
    <name type="scientific">Cyanidioschyzon merolae (strain NIES-3377 / 10D)</name>
    <name type="common">Unicellular red alga</name>
    <dbReference type="NCBI Taxonomy" id="280699"/>
    <lineage>
        <taxon>Eukaryota</taxon>
        <taxon>Rhodophyta</taxon>
        <taxon>Bangiophyceae</taxon>
        <taxon>Cyanidiales</taxon>
        <taxon>Cyanidiaceae</taxon>
        <taxon>Cyanidioschyzon</taxon>
    </lineage>
</organism>
<feature type="domain" description="ACT" evidence="8">
    <location>
        <begin position="442"/>
        <end position="515"/>
    </location>
</feature>
<dbReference type="CDD" id="cd04912">
    <property type="entry name" value="ACT_AKiii-LysC-EC-like_1"/>
    <property type="match status" value="1"/>
</dbReference>
<dbReference type="InterPro" id="IPR045865">
    <property type="entry name" value="ACT-like_dom_sf"/>
</dbReference>
<dbReference type="GO" id="GO:0005524">
    <property type="term" value="F:ATP binding"/>
    <property type="evidence" value="ECO:0007669"/>
    <property type="project" value="UniProtKB-KW"/>
</dbReference>
<dbReference type="Gene3D" id="1.20.120.1320">
    <property type="entry name" value="Aspartokinase, catalytic domain"/>
    <property type="match status" value="1"/>
</dbReference>
<dbReference type="Pfam" id="PF00696">
    <property type="entry name" value="AA_kinase"/>
    <property type="match status" value="1"/>
</dbReference>
<name>M1VCB7_CYAM1</name>
<dbReference type="GO" id="GO:0004072">
    <property type="term" value="F:aspartate kinase activity"/>
    <property type="evidence" value="ECO:0007669"/>
    <property type="project" value="UniProtKB-EC"/>
</dbReference>
<keyword evidence="3" id="KW-0808">Transferase</keyword>
<dbReference type="InterPro" id="IPR002912">
    <property type="entry name" value="ACT_dom"/>
</dbReference>
<dbReference type="PROSITE" id="PS51671">
    <property type="entry name" value="ACT"/>
    <property type="match status" value="1"/>
</dbReference>
<gene>
    <name evidence="9" type="ORF">CYME_CMJ016C</name>
</gene>
<dbReference type="UniPathway" id="UPA00051">
    <property type="reaction ID" value="UER00462"/>
</dbReference>
<reference evidence="9 10" key="2">
    <citation type="journal article" date="2007" name="BMC Biol.">
        <title>A 100%-complete sequence reveals unusually simple genomic features in the hot-spring red alga Cyanidioschyzon merolae.</title>
        <authorList>
            <person name="Nozaki H."/>
            <person name="Takano H."/>
            <person name="Misumi O."/>
            <person name="Terasawa K."/>
            <person name="Matsuzaki M."/>
            <person name="Maruyama S."/>
            <person name="Nishida K."/>
            <person name="Yagisawa F."/>
            <person name="Yoshida Y."/>
            <person name="Fujiwara T."/>
            <person name="Takio S."/>
            <person name="Tamura K."/>
            <person name="Chung S.J."/>
            <person name="Nakamura S."/>
            <person name="Kuroiwa H."/>
            <person name="Tanaka K."/>
            <person name="Sato N."/>
            <person name="Kuroiwa T."/>
        </authorList>
    </citation>
    <scope>NUCLEOTIDE SEQUENCE [LARGE SCALE GENOMIC DNA]</scope>
    <source>
        <strain evidence="9 10">10D</strain>
    </source>
</reference>
<dbReference type="STRING" id="280699.M1VCB7"/>
<proteinExistence type="inferred from homology"/>
<dbReference type="eggNOG" id="KOG0456">
    <property type="taxonomic scope" value="Eukaryota"/>
</dbReference>
<evidence type="ECO:0000256" key="6">
    <source>
        <dbReference type="ARBA" id="ARBA00022840"/>
    </source>
</evidence>
<dbReference type="GO" id="GO:0009090">
    <property type="term" value="P:homoserine biosynthetic process"/>
    <property type="evidence" value="ECO:0007669"/>
    <property type="project" value="TreeGrafter"/>
</dbReference>
<dbReference type="EMBL" id="AP006492">
    <property type="protein sequence ID" value="BAM80167.1"/>
    <property type="molecule type" value="Genomic_DNA"/>
</dbReference>
<dbReference type="Gene3D" id="3.40.1160.10">
    <property type="entry name" value="Acetylglutamate kinase-like"/>
    <property type="match status" value="1"/>
</dbReference>
<dbReference type="GO" id="GO:0009088">
    <property type="term" value="P:threonine biosynthetic process"/>
    <property type="evidence" value="ECO:0007669"/>
    <property type="project" value="UniProtKB-UniPathway"/>
</dbReference>
<comment type="pathway">
    <text evidence="7">Amino-acid biosynthesis; L-threonine biosynthesis; L-threonine from L-aspartate: step 1/5.</text>
</comment>
<dbReference type="AlphaFoldDB" id="M1VCB7"/>
<evidence type="ECO:0000256" key="1">
    <source>
        <dbReference type="ARBA" id="ARBA00010122"/>
    </source>
</evidence>
<dbReference type="Gramene" id="CMJ016CT">
    <property type="protein sequence ID" value="CMJ016CT"/>
    <property type="gene ID" value="CMJ016C"/>
</dbReference>
<dbReference type="Gene3D" id="3.30.70.260">
    <property type="match status" value="2"/>
</dbReference>
<dbReference type="UniPathway" id="UPA00050">
    <property type="reaction ID" value="UER00461"/>
</dbReference>
<reference evidence="9 10" key="1">
    <citation type="journal article" date="2004" name="Nature">
        <title>Genome sequence of the ultrasmall unicellular red alga Cyanidioschyzon merolae 10D.</title>
        <authorList>
            <person name="Matsuzaki M."/>
            <person name="Misumi O."/>
            <person name="Shin-i T."/>
            <person name="Maruyama S."/>
            <person name="Takahara M."/>
            <person name="Miyagishima S."/>
            <person name="Mori T."/>
            <person name="Nishida K."/>
            <person name="Yagisawa F."/>
            <person name="Nishida K."/>
            <person name="Yoshida Y."/>
            <person name="Nishimura Y."/>
            <person name="Nakao S."/>
            <person name="Kobayashi T."/>
            <person name="Momoyama Y."/>
            <person name="Higashiyama T."/>
            <person name="Minoda A."/>
            <person name="Sano M."/>
            <person name="Nomoto H."/>
            <person name="Oishi K."/>
            <person name="Hayashi H."/>
            <person name="Ohta F."/>
            <person name="Nishizaka S."/>
            <person name="Haga S."/>
            <person name="Miura S."/>
            <person name="Morishita T."/>
            <person name="Kabeya Y."/>
            <person name="Terasawa K."/>
            <person name="Suzuki Y."/>
            <person name="Ishii Y."/>
            <person name="Asakawa S."/>
            <person name="Takano H."/>
            <person name="Ohta N."/>
            <person name="Kuroiwa H."/>
            <person name="Tanaka K."/>
            <person name="Shimizu N."/>
            <person name="Sugano S."/>
            <person name="Sato N."/>
            <person name="Nozaki H."/>
            <person name="Ogasawara N."/>
            <person name="Kohara Y."/>
            <person name="Kuroiwa T."/>
        </authorList>
    </citation>
    <scope>NUCLEOTIDE SEQUENCE [LARGE SCALE GENOMIC DNA]</scope>
    <source>
        <strain evidence="9 10">10D</strain>
    </source>
</reference>
<dbReference type="Proteomes" id="UP000007014">
    <property type="component" value="Chromosome 10"/>
</dbReference>
<accession>M1VCB7</accession>
<protein>
    <recommendedName>
        <fullName evidence="2">aspartate kinase</fullName>
        <ecNumber evidence="2">2.7.2.4</ecNumber>
    </recommendedName>
</protein>
<evidence type="ECO:0000256" key="2">
    <source>
        <dbReference type="ARBA" id="ARBA00013059"/>
    </source>
</evidence>
<dbReference type="GO" id="GO:0005829">
    <property type="term" value="C:cytosol"/>
    <property type="evidence" value="ECO:0007669"/>
    <property type="project" value="TreeGrafter"/>
</dbReference>
<evidence type="ECO:0000256" key="5">
    <source>
        <dbReference type="ARBA" id="ARBA00022777"/>
    </source>
</evidence>
<dbReference type="UniPathway" id="UPA00034">
    <property type="reaction ID" value="UER00015"/>
</dbReference>
<dbReference type="GO" id="GO:0009089">
    <property type="term" value="P:lysine biosynthetic process via diaminopimelate"/>
    <property type="evidence" value="ECO:0007669"/>
    <property type="project" value="UniProtKB-UniPathway"/>
</dbReference>
<dbReference type="SUPFAM" id="SSF53633">
    <property type="entry name" value="Carbamate kinase-like"/>
    <property type="match status" value="1"/>
</dbReference>
<dbReference type="OMA" id="YEIWTDV"/>
<evidence type="ECO:0000256" key="7">
    <source>
        <dbReference type="RuleBase" id="RU004249"/>
    </source>
</evidence>
<dbReference type="InterPro" id="IPR001341">
    <property type="entry name" value="Asp_kinase"/>
</dbReference>
<dbReference type="PANTHER" id="PTHR21499:SF59">
    <property type="entry name" value="ASPARTOKINASE"/>
    <property type="match status" value="1"/>
</dbReference>
<keyword evidence="10" id="KW-1185">Reference proteome</keyword>
<keyword evidence="7" id="KW-0028">Amino-acid biosynthesis</keyword>
<dbReference type="Pfam" id="PF22468">
    <property type="entry name" value="ACT_9"/>
    <property type="match status" value="1"/>
</dbReference>
<dbReference type="PANTHER" id="PTHR21499">
    <property type="entry name" value="ASPARTATE KINASE"/>
    <property type="match status" value="1"/>
</dbReference>
<dbReference type="RefSeq" id="XP_005534774.1">
    <property type="nucleotide sequence ID" value="XM_005534717.1"/>
</dbReference>
<dbReference type="InterPro" id="IPR036393">
    <property type="entry name" value="AceGlu_kinase-like_sf"/>
</dbReference>
<dbReference type="InterPro" id="IPR018042">
    <property type="entry name" value="Aspartate_kinase_CS"/>
</dbReference>
<dbReference type="NCBIfam" id="TIGR00657">
    <property type="entry name" value="asp_kinases"/>
    <property type="match status" value="1"/>
</dbReference>
<dbReference type="InterPro" id="IPR001048">
    <property type="entry name" value="Asp/Glu/Uridylate_kinase"/>
</dbReference>
<evidence type="ECO:0000256" key="4">
    <source>
        <dbReference type="ARBA" id="ARBA00022741"/>
    </source>
</evidence>
<dbReference type="InterPro" id="IPR042199">
    <property type="entry name" value="AsparK_Bifunc_asparK/hSer_DH"/>
</dbReference>
<sequence>MHSALQPAAQPCFILAPGLTSNRNGLTRASCAHELRRAPCVWLARRRFPRQTAGPQHDASCLVPSFHRQELHRQRVVALSRRRTKRTAPLDIVAERSDSGNAQAVSGTQFQQEATPTGAPGKVYDRVVCKFGGSSVADAERMREVARLVRRQIELSRQYPVVVLSAMGSTTNDLIAAGDAALYEGIVDSTVVRNRAYAVCDALGLDREALVDPLLMQLDQLLMGVKFIRELSPRTRDYLVSFGERLSVRIFAAHLLYNEGLPARAFDAFDVGFRTDSNFQNAEILEETYDLIRSFFERVVSNQTLAVITGFIAKDNEGHVTTLGRGGSDLTATTLGAALGATEVQVWKDVDGIMTTDPRLVPNAIPVAEMSFEEAAELAYFGAKVLHPVAMQPALRFNIPVRVKNSYNPEAPGTVILRRESATMDRPVTALSVKRGVQLVDIVSTRMVGAYGFLARVFACFATHQLSVDVIATSEVSLSLTLDANACDMTRQQRIIKELQQIAQVSFSSGRAIISIISNVRRSSEILARAMKVLHEQNIEVQMISQGASKFNISLVVHNDEAITAVRALHDEFFHCSPSASNGTSTSATAAAAAAAAANADGVRVAGAA</sequence>
<keyword evidence="4" id="KW-0547">Nucleotide-binding</keyword>
<comment type="pathway">
    <text evidence="7">Amino-acid biosynthesis; L-lysine biosynthesis via DAP pathway; (S)-tetrahydrodipicolinate from L-aspartate: step 1/4.</text>
</comment>
<keyword evidence="6" id="KW-0067">ATP-binding</keyword>
<evidence type="ECO:0000259" key="8">
    <source>
        <dbReference type="PROSITE" id="PS51671"/>
    </source>
</evidence>
<keyword evidence="5 9" id="KW-0418">Kinase</keyword>
<dbReference type="SUPFAM" id="SSF55021">
    <property type="entry name" value="ACT-like"/>
    <property type="match status" value="2"/>
</dbReference>
<dbReference type="GeneID" id="16994109"/>
<evidence type="ECO:0000313" key="9">
    <source>
        <dbReference type="EMBL" id="BAM80167.1"/>
    </source>
</evidence>
<comment type="similarity">
    <text evidence="1">Belongs to the aspartokinase family.</text>
</comment>
<dbReference type="EC" id="2.7.2.4" evidence="2"/>